<sequence length="293" mass="32039">MPNSLPDCPTAPHQLRYAYNTNGASNHRLGDALTLIAEAGYDGVALTLDHHHHDPFAPDFAGRNAQLASQLRELNLGLVIETGARYLLDPRQKHEPTLLAPSATGRARRVEFLIRCLDVCAACEGETVSFWAGVPQPGVEKNQAWDWLLEGAHQVAAAAHERGVVASLEPEPGMLVETVDDYLRLQAAVPSLRLALDTGHLLVTEEREPAAAVREFAAQIGTVALEDMRRGVHEHLPFGEGDMDVPAVLQALRDIRFAGLVCVEMSRESPRAHLMIPQSLAYLRQAERQLPTA</sequence>
<evidence type="ECO:0000259" key="1">
    <source>
        <dbReference type="Pfam" id="PF01261"/>
    </source>
</evidence>
<dbReference type="InterPro" id="IPR036237">
    <property type="entry name" value="Xyl_isomerase-like_sf"/>
</dbReference>
<organism evidence="2 3">
    <name type="scientific">Hymenobacter setariae</name>
    <dbReference type="NCBI Taxonomy" id="2594794"/>
    <lineage>
        <taxon>Bacteria</taxon>
        <taxon>Pseudomonadati</taxon>
        <taxon>Bacteroidota</taxon>
        <taxon>Cytophagia</taxon>
        <taxon>Cytophagales</taxon>
        <taxon>Hymenobacteraceae</taxon>
        <taxon>Hymenobacter</taxon>
    </lineage>
</organism>
<keyword evidence="2" id="KW-0413">Isomerase</keyword>
<dbReference type="AlphaFoldDB" id="A0A558C3V8"/>
<dbReference type="Gene3D" id="3.20.20.150">
    <property type="entry name" value="Divalent-metal-dependent TIM barrel enzymes"/>
    <property type="match status" value="1"/>
</dbReference>
<comment type="caution">
    <text evidence="2">The sequence shown here is derived from an EMBL/GenBank/DDBJ whole genome shotgun (WGS) entry which is preliminary data.</text>
</comment>
<dbReference type="PANTHER" id="PTHR12110:SF52">
    <property type="entry name" value="XYLOSE ISOMERASE"/>
    <property type="match status" value="1"/>
</dbReference>
<dbReference type="Proteomes" id="UP000317624">
    <property type="component" value="Unassembled WGS sequence"/>
</dbReference>
<protein>
    <submittedName>
        <fullName evidence="2">Sugar phosphate isomerase/epimerase</fullName>
    </submittedName>
</protein>
<dbReference type="PANTHER" id="PTHR12110">
    <property type="entry name" value="HYDROXYPYRUVATE ISOMERASE"/>
    <property type="match status" value="1"/>
</dbReference>
<dbReference type="InterPro" id="IPR013022">
    <property type="entry name" value="Xyl_isomerase-like_TIM-brl"/>
</dbReference>
<evidence type="ECO:0000313" key="2">
    <source>
        <dbReference type="EMBL" id="TVT43440.1"/>
    </source>
</evidence>
<dbReference type="InterPro" id="IPR050312">
    <property type="entry name" value="IolE/XylAMocC-like"/>
</dbReference>
<name>A0A558C3V8_9BACT</name>
<feature type="domain" description="Xylose isomerase-like TIM barrel" evidence="1">
    <location>
        <begin position="34"/>
        <end position="285"/>
    </location>
</feature>
<proteinExistence type="predicted"/>
<gene>
    <name evidence="2" type="ORF">FNT36_04965</name>
</gene>
<dbReference type="Pfam" id="PF01261">
    <property type="entry name" value="AP_endonuc_2"/>
    <property type="match status" value="1"/>
</dbReference>
<dbReference type="EMBL" id="VMRJ01000001">
    <property type="protein sequence ID" value="TVT43440.1"/>
    <property type="molecule type" value="Genomic_DNA"/>
</dbReference>
<keyword evidence="3" id="KW-1185">Reference proteome</keyword>
<dbReference type="RefSeq" id="WP_144844936.1">
    <property type="nucleotide sequence ID" value="NZ_VMRJ01000001.1"/>
</dbReference>
<dbReference type="SUPFAM" id="SSF51658">
    <property type="entry name" value="Xylose isomerase-like"/>
    <property type="match status" value="1"/>
</dbReference>
<accession>A0A558C3V8</accession>
<reference evidence="2 3" key="1">
    <citation type="submission" date="2019-07" db="EMBL/GenBank/DDBJ databases">
        <title>Hymenobacter sp. straun FUR1 Genome sequencing and assembly.</title>
        <authorList>
            <person name="Chhetri G."/>
        </authorList>
    </citation>
    <scope>NUCLEOTIDE SEQUENCE [LARGE SCALE GENOMIC DNA]</scope>
    <source>
        <strain evidence="2 3">Fur1</strain>
    </source>
</reference>
<dbReference type="OrthoDB" id="1900402at2"/>
<evidence type="ECO:0000313" key="3">
    <source>
        <dbReference type="Proteomes" id="UP000317624"/>
    </source>
</evidence>
<dbReference type="GO" id="GO:0016853">
    <property type="term" value="F:isomerase activity"/>
    <property type="evidence" value="ECO:0007669"/>
    <property type="project" value="UniProtKB-KW"/>
</dbReference>